<feature type="compositionally biased region" description="Basic residues" evidence="1">
    <location>
        <begin position="1"/>
        <end position="15"/>
    </location>
</feature>
<proteinExistence type="predicted"/>
<feature type="compositionally biased region" description="Low complexity" evidence="1">
    <location>
        <begin position="87"/>
        <end position="108"/>
    </location>
</feature>
<dbReference type="EMBL" id="MN739723">
    <property type="protein sequence ID" value="QHT23056.1"/>
    <property type="molecule type" value="Genomic_DNA"/>
</dbReference>
<sequence>MKKYRSSRGKHKYNKRGGNTSYGTSTDTPNTINTTIPSSPNSTSGFMSWMTNAWNSTKKNSQGLFSKLSESTSNMMNKAKTSLDGATSSTPVSNNTPVNPNVSTSTTTMQGGKTRRKKGGYNIAYNAAPVYRSNVAAPTYWIGGKTRRRLSKKLRKHKK</sequence>
<accession>A0A6C0E1N7</accession>
<evidence type="ECO:0000313" key="2">
    <source>
        <dbReference type="EMBL" id="QHT23056.1"/>
    </source>
</evidence>
<feature type="region of interest" description="Disordered" evidence="1">
    <location>
        <begin position="1"/>
        <end position="41"/>
    </location>
</feature>
<evidence type="ECO:0000256" key="1">
    <source>
        <dbReference type="SAM" id="MobiDB-lite"/>
    </source>
</evidence>
<organism evidence="2">
    <name type="scientific">viral metagenome</name>
    <dbReference type="NCBI Taxonomy" id="1070528"/>
    <lineage>
        <taxon>unclassified sequences</taxon>
        <taxon>metagenomes</taxon>
        <taxon>organismal metagenomes</taxon>
    </lineage>
</organism>
<dbReference type="AlphaFoldDB" id="A0A6C0E1N7"/>
<protein>
    <submittedName>
        <fullName evidence="2">Uncharacterized protein</fullName>
    </submittedName>
</protein>
<reference evidence="2" key="1">
    <citation type="journal article" date="2020" name="Nature">
        <title>Giant virus diversity and host interactions through global metagenomics.</title>
        <authorList>
            <person name="Schulz F."/>
            <person name="Roux S."/>
            <person name="Paez-Espino D."/>
            <person name="Jungbluth S."/>
            <person name="Walsh D.A."/>
            <person name="Denef V.J."/>
            <person name="McMahon K.D."/>
            <person name="Konstantinidis K.T."/>
            <person name="Eloe-Fadrosh E.A."/>
            <person name="Kyrpides N.C."/>
            <person name="Woyke T."/>
        </authorList>
    </citation>
    <scope>NUCLEOTIDE SEQUENCE</scope>
    <source>
        <strain evidence="2">GVMAG-M-3300023179-114</strain>
    </source>
</reference>
<feature type="compositionally biased region" description="Low complexity" evidence="1">
    <location>
        <begin position="24"/>
        <end position="41"/>
    </location>
</feature>
<name>A0A6C0E1N7_9ZZZZ</name>
<feature type="region of interest" description="Disordered" evidence="1">
    <location>
        <begin position="81"/>
        <end position="117"/>
    </location>
</feature>